<feature type="region of interest" description="Disordered" evidence="2">
    <location>
        <begin position="1315"/>
        <end position="1341"/>
    </location>
</feature>
<dbReference type="InterPro" id="IPR051829">
    <property type="entry name" value="Multiheme_Cytochr_ET"/>
</dbReference>
<keyword evidence="4" id="KW-1185">Reference proteome</keyword>
<evidence type="ECO:0000256" key="2">
    <source>
        <dbReference type="SAM" id="MobiDB-lite"/>
    </source>
</evidence>
<feature type="region of interest" description="Disordered" evidence="2">
    <location>
        <begin position="1"/>
        <end position="20"/>
    </location>
</feature>
<evidence type="ECO:0000313" key="3">
    <source>
        <dbReference type="EMBL" id="RUL88358.1"/>
    </source>
</evidence>
<feature type="region of interest" description="Disordered" evidence="2">
    <location>
        <begin position="39"/>
        <end position="72"/>
    </location>
</feature>
<dbReference type="PANTHER" id="PTHR35038:SF8">
    <property type="entry name" value="C-TYPE POLYHEME CYTOCHROME OMCC"/>
    <property type="match status" value="1"/>
</dbReference>
<sequence>MEVASHMTGRDRSRTARRSPPVAGLVALLGAALTSAAAAQAPPLPHGEPPASYHGHPVAHGPRPGGFPFPPGYEQVNLLGQTDFDVARKSGTCVTCHQNVGDPHMKDTVRLGCIDCHGGDPTAEFKELAHVRPRFPDAWPTSGNPARSYTLLNHESPEFIRFVNPGDLRVAHISCGTSGCHGEIVNYVRKSMMTHGAMLWEAALYNNGSYPAKRARFGESYSMHGVPQRVQTVPPPTEYEMKVEGVLPFLDPLPRFEVSQPGNVLRIFERGRLLPAEIGFPAPVTNLGLINAGGDPPGRPVSGLSNRGLGTKNRTDPVLIGLQKTRLLDPTLNFLGTNDKAGDFRSSGCTACHVVYANDRSPVHSGPFAVFGNRGTSASPDPTIPKNEPGHPIAHEFVWAPPTSQCMVCHIHPGTTVMNSYVGYMWWDLETDGELLYPEEERDPTAEQFVSAMMVDPNEASARGLWSDPEFLSRVAELNAVAEKQQFADFHGHGWVFDAVFKKDRKGRLLDADGDIVPHVDNAVLQAAMAPPSREERQTDGSKADRDGVPLHLMDIHMEKGMHCVDCHFLVSAHGNGKLYGEVRNAIEIQCIDCHGTAVRYATLMTSGPASPDGGLDLKALRTPFGKPRFEVKDGQLIQNSMVEPDLWWRVVQTADTTTPGNRDYNQKSHLAKTVRFEGNNLVWGDLPGNDEDLCPHSSTNMSCQACHSSWNPSCYGCHLPQRANMKMPELHNGGDVSRNYVSYNWQTLRDDTFMIARDGDVTGNRINPSRSSCAIHVTSYNAQREAIYIQQQTISSEGLSGIAFSTNVPHTVRGGPPVDPTTGRALNPANYLPGRGETKQCTDCHVSRADDNNAIMAQLLMHGTNFMNFLGRYAWVAAGEHGLFAIEVTERDEPQAVIGSTMHALVYPDRYKEHLAEGRELVVAHEHPGKDVGENLSLKYNKPEVLDLQARGEFLYAACGPNGLRVFDIAFIDNKGFSERILTAPFSPLGQRFYVRTRYATCVTAPTTLAPDPTRHHFPENREPSVPLPYAFLYVGDKYEGIILVGAASLLDGNPLNNFLKRDLTFNPGGILCGTRKITFYGTYAYVCCDAGIVVVDFANPLDPKVVTVIGPDVVQHPTDFQAQFRYGFACDEDGLKVFDITDPTRPTFVHEVPIHDAHKAFLVRTYAYVAAGEQGLVIVDIERPREAFIDQVYNAEGEINDLHDVKVAITYNSLFAYLADGKNGLRVVQLTSPYTSGNDGFSPRPTPHLVASHKLAEEGHAIAIADTLDRDRAVDESGNQLSVFGRIGARPLNLEEQRRLYLRNGQLYTVTDDPLDFGSPRPRFPANIARPDAADRPRR</sequence>
<gene>
    <name evidence="3" type="ORF">TsocGM_07485</name>
</gene>
<dbReference type="Pfam" id="PF08309">
    <property type="entry name" value="LVIVD"/>
    <property type="match status" value="2"/>
</dbReference>
<proteinExistence type="predicted"/>
<organism evidence="3 4">
    <name type="scientific">Tautonia sociabilis</name>
    <dbReference type="NCBI Taxonomy" id="2080755"/>
    <lineage>
        <taxon>Bacteria</taxon>
        <taxon>Pseudomonadati</taxon>
        <taxon>Planctomycetota</taxon>
        <taxon>Planctomycetia</taxon>
        <taxon>Isosphaerales</taxon>
        <taxon>Isosphaeraceae</taxon>
        <taxon>Tautonia</taxon>
    </lineage>
</organism>
<evidence type="ECO:0000313" key="4">
    <source>
        <dbReference type="Proteomes" id="UP000280296"/>
    </source>
</evidence>
<dbReference type="InterPro" id="IPR036280">
    <property type="entry name" value="Multihaem_cyt_sf"/>
</dbReference>
<dbReference type="OrthoDB" id="9814800at2"/>
<dbReference type="InterPro" id="IPR013211">
    <property type="entry name" value="LVIVD"/>
</dbReference>
<evidence type="ECO:0000256" key="1">
    <source>
        <dbReference type="ARBA" id="ARBA00022729"/>
    </source>
</evidence>
<name>A0A432MMS0_9BACT</name>
<evidence type="ECO:0008006" key="5">
    <source>
        <dbReference type="Google" id="ProtNLM"/>
    </source>
</evidence>
<comment type="caution">
    <text evidence="3">The sequence shown here is derived from an EMBL/GenBank/DDBJ whole genome shotgun (WGS) entry which is preliminary data.</text>
</comment>
<dbReference type="Proteomes" id="UP000280296">
    <property type="component" value="Unassembled WGS sequence"/>
</dbReference>
<keyword evidence="1" id="KW-0732">Signal</keyword>
<dbReference type="GO" id="GO:0016491">
    <property type="term" value="F:oxidoreductase activity"/>
    <property type="evidence" value="ECO:0007669"/>
    <property type="project" value="TreeGrafter"/>
</dbReference>
<dbReference type="PANTHER" id="PTHR35038">
    <property type="entry name" value="DISSIMILATORY SULFITE REDUCTASE SIRA"/>
    <property type="match status" value="1"/>
</dbReference>
<dbReference type="SUPFAM" id="SSF48695">
    <property type="entry name" value="Multiheme cytochromes"/>
    <property type="match status" value="3"/>
</dbReference>
<dbReference type="EMBL" id="RYZH01000011">
    <property type="protein sequence ID" value="RUL88358.1"/>
    <property type="molecule type" value="Genomic_DNA"/>
</dbReference>
<reference evidence="3 4" key="1">
    <citation type="submission" date="2018-12" db="EMBL/GenBank/DDBJ databases">
        <authorList>
            <person name="Toschakov S.V."/>
        </authorList>
    </citation>
    <scope>NUCLEOTIDE SEQUENCE [LARGE SCALE GENOMIC DNA]</scope>
    <source>
        <strain evidence="3 4">GM2012</strain>
    </source>
</reference>
<protein>
    <recommendedName>
        <fullName evidence="5">LVIVD repeat-containing protein</fullName>
    </recommendedName>
</protein>
<reference evidence="3 4" key="2">
    <citation type="submission" date="2019-01" db="EMBL/GenBank/DDBJ databases">
        <title>Tautonia sociabilis, a novel thermotolerant planctomycete of Isosphaeraceae family, isolated from a 4000 m deep subterranean habitat.</title>
        <authorList>
            <person name="Kovaleva O.L."/>
            <person name="Elcheninov A.G."/>
            <person name="Van Heerden E."/>
            <person name="Toshchakov S.V."/>
            <person name="Novikov A."/>
            <person name="Bonch-Osmolovskaya E.A."/>
            <person name="Kublanov I.V."/>
        </authorList>
    </citation>
    <scope>NUCLEOTIDE SEQUENCE [LARGE SCALE GENOMIC DNA]</scope>
    <source>
        <strain evidence="3 4">GM2012</strain>
    </source>
</reference>
<accession>A0A432MMS0</accession>